<evidence type="ECO:0000313" key="3">
    <source>
        <dbReference type="Proteomes" id="UP000281549"/>
    </source>
</evidence>
<evidence type="ECO:0000256" key="1">
    <source>
        <dbReference type="SAM" id="MobiDB-lite"/>
    </source>
</evidence>
<dbReference type="AlphaFoldDB" id="A0A4P9YA08"/>
<gene>
    <name evidence="2" type="ORF">ROZALSC1DRAFT_25903</name>
</gene>
<organism evidence="2 3">
    <name type="scientific">Rozella allomycis (strain CSF55)</name>
    <dbReference type="NCBI Taxonomy" id="988480"/>
    <lineage>
        <taxon>Eukaryota</taxon>
        <taxon>Fungi</taxon>
        <taxon>Fungi incertae sedis</taxon>
        <taxon>Cryptomycota</taxon>
        <taxon>Cryptomycota incertae sedis</taxon>
        <taxon>Rozella</taxon>
    </lineage>
</organism>
<dbReference type="EMBL" id="ML007389">
    <property type="protein sequence ID" value="RKP15905.1"/>
    <property type="molecule type" value="Genomic_DNA"/>
</dbReference>
<name>A0A4P9YA08_ROZAC</name>
<accession>A0A4P9YA08</accession>
<dbReference type="Proteomes" id="UP000281549">
    <property type="component" value="Unassembled WGS sequence"/>
</dbReference>
<evidence type="ECO:0000313" key="2">
    <source>
        <dbReference type="EMBL" id="RKP15905.1"/>
    </source>
</evidence>
<feature type="compositionally biased region" description="Basic and acidic residues" evidence="1">
    <location>
        <begin position="82"/>
        <end position="94"/>
    </location>
</feature>
<sequence>MIKDDLSSSKSDPYYTGPFNIVRRNKGGAYILLGPDGTLYTRPPHAVKPFKEITPKIDTSAHKMTPITSGFKKKTSIKTDRFKDTGTGKDDEINIRSSAFKSRDQ</sequence>
<reference evidence="3" key="1">
    <citation type="journal article" date="2018" name="Nat. Microbiol.">
        <title>Leveraging single-cell genomics to expand the fungal tree of life.</title>
        <authorList>
            <person name="Ahrendt S.R."/>
            <person name="Quandt C.A."/>
            <person name="Ciobanu D."/>
            <person name="Clum A."/>
            <person name="Salamov A."/>
            <person name="Andreopoulos B."/>
            <person name="Cheng J.F."/>
            <person name="Woyke T."/>
            <person name="Pelin A."/>
            <person name="Henrissat B."/>
            <person name="Reynolds N.K."/>
            <person name="Benny G.L."/>
            <person name="Smith M.E."/>
            <person name="James T.Y."/>
            <person name="Grigoriev I.V."/>
        </authorList>
    </citation>
    <scope>NUCLEOTIDE SEQUENCE [LARGE SCALE GENOMIC DNA]</scope>
    <source>
        <strain evidence="3">CSF55</strain>
    </source>
</reference>
<feature type="compositionally biased region" description="Polar residues" evidence="1">
    <location>
        <begin position="95"/>
        <end position="105"/>
    </location>
</feature>
<feature type="region of interest" description="Disordered" evidence="1">
    <location>
        <begin position="82"/>
        <end position="105"/>
    </location>
</feature>
<protein>
    <submittedName>
        <fullName evidence="2">Uncharacterized protein</fullName>
    </submittedName>
</protein>
<proteinExistence type="predicted"/>